<protein>
    <submittedName>
        <fullName evidence="1">Uncharacterized protein</fullName>
    </submittedName>
</protein>
<gene>
    <name evidence="1" type="ORF">WDJ50_01055</name>
</gene>
<organism evidence="1">
    <name type="scientific">Deinococcus sp. VB142</name>
    <dbReference type="NCBI Taxonomy" id="3112952"/>
    <lineage>
        <taxon>Bacteria</taxon>
        <taxon>Thermotogati</taxon>
        <taxon>Deinococcota</taxon>
        <taxon>Deinococci</taxon>
        <taxon>Deinococcales</taxon>
        <taxon>Deinococcaceae</taxon>
        <taxon>Deinococcus</taxon>
    </lineage>
</organism>
<dbReference type="EMBL" id="CP149782">
    <property type="protein sequence ID" value="WYF44735.1"/>
    <property type="molecule type" value="Genomic_DNA"/>
</dbReference>
<accession>A0AAU6Q3G2</accession>
<sequence>MSRPLPPQSLHLPRLAQSAPGQWVQLPGSAARVLALSGKISEQGGGTLLCLVGEVVVDLPTGAFVHLRTGEFFAAAGPWQALALKEGTVLLQWLD</sequence>
<dbReference type="AlphaFoldDB" id="A0AAU6Q3G2"/>
<evidence type="ECO:0000313" key="1">
    <source>
        <dbReference type="EMBL" id="WYF44735.1"/>
    </source>
</evidence>
<name>A0AAU6Q3G2_9DEIO</name>
<proteinExistence type="predicted"/>
<reference evidence="1" key="1">
    <citation type="submission" date="2024-03" db="EMBL/GenBank/DDBJ databases">
        <title>Deinococcus weizhi sp. nov., isolated from human skin.</title>
        <authorList>
            <person name="Wei Z."/>
            <person name="Tian F."/>
            <person name="Yang C."/>
            <person name="Xin L.T."/>
            <person name="Wen Z.J."/>
            <person name="Lan K.C."/>
            <person name="Yu L."/>
            <person name="Zhe W."/>
            <person name="Dan F.D."/>
            <person name="Jun W."/>
            <person name="Rui Z."/>
            <person name="Yong X.J."/>
            <person name="Ting Y."/>
            <person name="Wei X."/>
            <person name="Xu Z.G."/>
            <person name="Xin Z."/>
            <person name="Dong F.G."/>
            <person name="Ni X.M."/>
            <person name="Zheng M.G."/>
            <person name="Chun Y."/>
            <person name="Qian W.X."/>
        </authorList>
    </citation>
    <scope>NUCLEOTIDE SEQUENCE</scope>
    <source>
        <strain evidence="1">VB142</strain>
    </source>
</reference>
<dbReference type="RefSeq" id="WP_339095911.1">
    <property type="nucleotide sequence ID" value="NZ_CP149782.1"/>
</dbReference>